<evidence type="ECO:0000313" key="3">
    <source>
        <dbReference type="Proteomes" id="UP001054902"/>
    </source>
</evidence>
<dbReference type="Proteomes" id="UP001054902">
    <property type="component" value="Unassembled WGS sequence"/>
</dbReference>
<keyword evidence="3" id="KW-1185">Reference proteome</keyword>
<keyword evidence="1" id="KW-0732">Signal</keyword>
<evidence type="ECO:0000256" key="1">
    <source>
        <dbReference type="SAM" id="SignalP"/>
    </source>
</evidence>
<name>A0AAD3HA40_9STRA</name>
<evidence type="ECO:0000313" key="2">
    <source>
        <dbReference type="EMBL" id="GFH56000.1"/>
    </source>
</evidence>
<dbReference type="EMBL" id="BLLK01000051">
    <property type="protein sequence ID" value="GFH56000.1"/>
    <property type="molecule type" value="Genomic_DNA"/>
</dbReference>
<gene>
    <name evidence="2" type="ORF">CTEN210_12476</name>
</gene>
<protein>
    <submittedName>
        <fullName evidence="2">Uncharacterized protein</fullName>
    </submittedName>
</protein>
<reference evidence="2 3" key="1">
    <citation type="journal article" date="2021" name="Sci. Rep.">
        <title>The genome of the diatom Chaetoceros tenuissimus carries an ancient integrated fragment of an extant virus.</title>
        <authorList>
            <person name="Hongo Y."/>
            <person name="Kimura K."/>
            <person name="Takaki Y."/>
            <person name="Yoshida Y."/>
            <person name="Baba S."/>
            <person name="Kobayashi G."/>
            <person name="Nagasaki K."/>
            <person name="Hano T."/>
            <person name="Tomaru Y."/>
        </authorList>
    </citation>
    <scope>NUCLEOTIDE SEQUENCE [LARGE SCALE GENOMIC DNA]</scope>
    <source>
        <strain evidence="2 3">NIES-3715</strain>
    </source>
</reference>
<feature type="signal peptide" evidence="1">
    <location>
        <begin position="1"/>
        <end position="15"/>
    </location>
</feature>
<proteinExistence type="predicted"/>
<organism evidence="2 3">
    <name type="scientific">Chaetoceros tenuissimus</name>
    <dbReference type="NCBI Taxonomy" id="426638"/>
    <lineage>
        <taxon>Eukaryota</taxon>
        <taxon>Sar</taxon>
        <taxon>Stramenopiles</taxon>
        <taxon>Ochrophyta</taxon>
        <taxon>Bacillariophyta</taxon>
        <taxon>Coscinodiscophyceae</taxon>
        <taxon>Chaetocerotophycidae</taxon>
        <taxon>Chaetocerotales</taxon>
        <taxon>Chaetocerotaceae</taxon>
        <taxon>Chaetoceros</taxon>
    </lineage>
</organism>
<accession>A0AAD3HA40</accession>
<comment type="caution">
    <text evidence="2">The sequence shown here is derived from an EMBL/GenBank/DDBJ whole genome shotgun (WGS) entry which is preliminary data.</text>
</comment>
<sequence>MKYFLSLLTLSAASALNDSPFPFRLDQNYYDCADVVAGKDGLTCDSGNDIAGDVKTHCPATCSATGVYESNMYVDFGIVKNEVVKPKQCRPWLSQEDWSKCTLRCAGGPDGNKVGILDTCEISCMTCELIGEDSPFPFRFKGVYYECADVSDNGPVTCDTQGDIAGTVAKHCSKTCKDVDGSFDESDMYVDVGIVNKKGVIRPKKCLPWISQKKWSKCVKRCGRPDVRQTCPKSCWECDGRQAI</sequence>
<dbReference type="AlphaFoldDB" id="A0AAD3HA40"/>
<feature type="chain" id="PRO_5042150931" evidence="1">
    <location>
        <begin position="16"/>
        <end position="244"/>
    </location>
</feature>